<dbReference type="Proteomes" id="UP000821853">
    <property type="component" value="Chromosome 5"/>
</dbReference>
<sequence>MEASKEEVSECHCAENVHSRQRRDAICFRSADWSARHHSEEGAPPPTHSEETGSRLACNIVVSSPDAVAAGDAFFTVFCAFERRRPPFLLICLIIINLLPLILPLSPSSAIISVPGTAVLCPADDPRERTSGQACMQTHFHCFHPCFCFIPPPPPLSISLSLCSYYPECLGQLLPPSRPAVAACLAFLLQPYSVRQ</sequence>
<dbReference type="AlphaFoldDB" id="A0A9J6GNF2"/>
<protein>
    <recommendedName>
        <fullName evidence="4">Transmembrane protein</fullName>
    </recommendedName>
</protein>
<keyword evidence="1" id="KW-0812">Transmembrane</keyword>
<name>A0A9J6GNF2_HAELO</name>
<keyword evidence="3" id="KW-1185">Reference proteome</keyword>
<accession>A0A9J6GNF2</accession>
<keyword evidence="1" id="KW-0472">Membrane</keyword>
<feature type="transmembrane region" description="Helical" evidence="1">
    <location>
        <begin position="88"/>
        <end position="105"/>
    </location>
</feature>
<reference evidence="2 3" key="1">
    <citation type="journal article" date="2020" name="Cell">
        <title>Large-Scale Comparative Analyses of Tick Genomes Elucidate Their Genetic Diversity and Vector Capacities.</title>
        <authorList>
            <consortium name="Tick Genome and Microbiome Consortium (TIGMIC)"/>
            <person name="Jia N."/>
            <person name="Wang J."/>
            <person name="Shi W."/>
            <person name="Du L."/>
            <person name="Sun Y."/>
            <person name="Zhan W."/>
            <person name="Jiang J.F."/>
            <person name="Wang Q."/>
            <person name="Zhang B."/>
            <person name="Ji P."/>
            <person name="Bell-Sakyi L."/>
            <person name="Cui X.M."/>
            <person name="Yuan T.T."/>
            <person name="Jiang B.G."/>
            <person name="Yang W.F."/>
            <person name="Lam T.T."/>
            <person name="Chang Q.C."/>
            <person name="Ding S.J."/>
            <person name="Wang X.J."/>
            <person name="Zhu J.G."/>
            <person name="Ruan X.D."/>
            <person name="Zhao L."/>
            <person name="Wei J.T."/>
            <person name="Ye R.Z."/>
            <person name="Que T.C."/>
            <person name="Du C.H."/>
            <person name="Zhou Y.H."/>
            <person name="Cheng J.X."/>
            <person name="Dai P.F."/>
            <person name="Guo W.B."/>
            <person name="Han X.H."/>
            <person name="Huang E.J."/>
            <person name="Li L.F."/>
            <person name="Wei W."/>
            <person name="Gao Y.C."/>
            <person name="Liu J.Z."/>
            <person name="Shao H.Z."/>
            <person name="Wang X."/>
            <person name="Wang C.C."/>
            <person name="Yang T.C."/>
            <person name="Huo Q.B."/>
            <person name="Li W."/>
            <person name="Chen H.Y."/>
            <person name="Chen S.E."/>
            <person name="Zhou L.G."/>
            <person name="Ni X.B."/>
            <person name="Tian J.H."/>
            <person name="Sheng Y."/>
            <person name="Liu T."/>
            <person name="Pan Y.S."/>
            <person name="Xia L.Y."/>
            <person name="Li J."/>
            <person name="Zhao F."/>
            <person name="Cao W.C."/>
        </authorList>
    </citation>
    <scope>NUCLEOTIDE SEQUENCE [LARGE SCALE GENOMIC DNA]</scope>
    <source>
        <strain evidence="2">HaeL-2018</strain>
    </source>
</reference>
<evidence type="ECO:0000313" key="2">
    <source>
        <dbReference type="EMBL" id="KAH9376128.1"/>
    </source>
</evidence>
<organism evidence="2 3">
    <name type="scientific">Haemaphysalis longicornis</name>
    <name type="common">Bush tick</name>
    <dbReference type="NCBI Taxonomy" id="44386"/>
    <lineage>
        <taxon>Eukaryota</taxon>
        <taxon>Metazoa</taxon>
        <taxon>Ecdysozoa</taxon>
        <taxon>Arthropoda</taxon>
        <taxon>Chelicerata</taxon>
        <taxon>Arachnida</taxon>
        <taxon>Acari</taxon>
        <taxon>Parasitiformes</taxon>
        <taxon>Ixodida</taxon>
        <taxon>Ixodoidea</taxon>
        <taxon>Ixodidae</taxon>
        <taxon>Haemaphysalinae</taxon>
        <taxon>Haemaphysalis</taxon>
    </lineage>
</organism>
<keyword evidence="1" id="KW-1133">Transmembrane helix</keyword>
<dbReference type="EMBL" id="JABSTR010000007">
    <property type="protein sequence ID" value="KAH9376128.1"/>
    <property type="molecule type" value="Genomic_DNA"/>
</dbReference>
<evidence type="ECO:0000313" key="3">
    <source>
        <dbReference type="Proteomes" id="UP000821853"/>
    </source>
</evidence>
<proteinExistence type="predicted"/>
<gene>
    <name evidence="2" type="ORF">HPB48_011198</name>
</gene>
<comment type="caution">
    <text evidence="2">The sequence shown here is derived from an EMBL/GenBank/DDBJ whole genome shotgun (WGS) entry which is preliminary data.</text>
</comment>
<evidence type="ECO:0008006" key="4">
    <source>
        <dbReference type="Google" id="ProtNLM"/>
    </source>
</evidence>
<evidence type="ECO:0000256" key="1">
    <source>
        <dbReference type="SAM" id="Phobius"/>
    </source>
</evidence>
<dbReference type="VEuPathDB" id="VectorBase:HLOH_057511"/>